<feature type="region of interest" description="Disordered" evidence="8">
    <location>
        <begin position="2125"/>
        <end position="2159"/>
    </location>
</feature>
<evidence type="ECO:0000256" key="4">
    <source>
        <dbReference type="ARBA" id="ARBA00022806"/>
    </source>
</evidence>
<feature type="region of interest" description="Disordered" evidence="8">
    <location>
        <begin position="2761"/>
        <end position="2807"/>
    </location>
</feature>
<evidence type="ECO:0000259" key="11">
    <source>
        <dbReference type="PROSITE" id="PS51204"/>
    </source>
</evidence>
<comment type="subcellular location">
    <subcellularLocation>
        <location evidence="1">Nucleus</location>
    </subcellularLocation>
</comment>
<comment type="caution">
    <text evidence="12">The sequence shown here is derived from an EMBL/GenBank/DDBJ whole genome shotgun (WGS) entry which is preliminary data.</text>
</comment>
<dbReference type="InterPro" id="IPR029295">
    <property type="entry name" value="SnAC"/>
</dbReference>
<feature type="compositionally biased region" description="Basic and acidic residues" evidence="8">
    <location>
        <begin position="2791"/>
        <end position="2801"/>
    </location>
</feature>
<reference evidence="12 13" key="1">
    <citation type="submission" date="2020-04" db="EMBL/GenBank/DDBJ databases">
        <title>Plant Genome Project.</title>
        <authorList>
            <person name="Zhang R.-G."/>
        </authorList>
    </citation>
    <scope>NUCLEOTIDE SEQUENCE [LARGE SCALE GENOMIC DNA]</scope>
    <source>
        <strain evidence="12">YNK0</strain>
        <tissue evidence="12">Leaf</tissue>
    </source>
</reference>
<dbReference type="InterPro" id="IPR000330">
    <property type="entry name" value="SNF2_N"/>
</dbReference>
<feature type="compositionally biased region" description="Polar residues" evidence="8">
    <location>
        <begin position="161"/>
        <end position="174"/>
    </location>
</feature>
<feature type="region of interest" description="Disordered" evidence="8">
    <location>
        <begin position="1538"/>
        <end position="1609"/>
    </location>
</feature>
<dbReference type="Pfam" id="PF14619">
    <property type="entry name" value="SnAC"/>
    <property type="match status" value="1"/>
</dbReference>
<evidence type="ECO:0000256" key="8">
    <source>
        <dbReference type="SAM" id="MobiDB-lite"/>
    </source>
</evidence>
<dbReference type="SMART" id="SM01314">
    <property type="entry name" value="SnAC"/>
    <property type="match status" value="1"/>
</dbReference>
<dbReference type="Pfam" id="PF00271">
    <property type="entry name" value="Helicase_C"/>
    <property type="match status" value="1"/>
</dbReference>
<feature type="compositionally biased region" description="Basic and acidic residues" evidence="8">
    <location>
        <begin position="2917"/>
        <end position="2929"/>
    </location>
</feature>
<gene>
    <name evidence="12" type="ORF">HHK36_012504</name>
</gene>
<dbReference type="SMART" id="SM00487">
    <property type="entry name" value="DEXDc"/>
    <property type="match status" value="1"/>
</dbReference>
<feature type="compositionally biased region" description="Polar residues" evidence="8">
    <location>
        <begin position="1818"/>
        <end position="1836"/>
    </location>
</feature>
<protein>
    <submittedName>
        <fullName evidence="12">Uncharacterized protein</fullName>
    </submittedName>
</protein>
<dbReference type="Gene3D" id="3.40.50.300">
    <property type="entry name" value="P-loop containing nucleotide triphosphate hydrolases"/>
    <property type="match status" value="1"/>
</dbReference>
<dbReference type="GO" id="GO:0042393">
    <property type="term" value="F:histone binding"/>
    <property type="evidence" value="ECO:0007669"/>
    <property type="project" value="InterPro"/>
</dbReference>
<proteinExistence type="predicted"/>
<feature type="compositionally biased region" description="Basic and acidic residues" evidence="8">
    <location>
        <begin position="2141"/>
        <end position="2155"/>
    </location>
</feature>
<dbReference type="OrthoDB" id="5857104at2759"/>
<dbReference type="EMBL" id="JABCRI010000008">
    <property type="protein sequence ID" value="KAF8401562.1"/>
    <property type="molecule type" value="Genomic_DNA"/>
</dbReference>
<dbReference type="InterPro" id="IPR027417">
    <property type="entry name" value="P-loop_NTPase"/>
</dbReference>
<dbReference type="GO" id="GO:0005634">
    <property type="term" value="C:nucleus"/>
    <property type="evidence" value="ECO:0007669"/>
    <property type="project" value="UniProtKB-SubCell"/>
</dbReference>
<feature type="region of interest" description="Disordered" evidence="8">
    <location>
        <begin position="2886"/>
        <end position="2950"/>
    </location>
</feature>
<sequence>MGLVYLAQDDLITDIVGLIQLLGPWGFSISNRGDRRPSPYPLDIFGFEDIIKKLGSKEFIVHLFCVPVEDHDTITKALVTTLKLRLGSFMGVQRVSMNPRVLSGVPKPPRNGGDVDGARKELTSHMEKEVSAKEPSSNNEIKGVFGRSSDIRETERIPPGSSYTGNLVETNSSPKDIENPKMTKNRKGASSDRFVLAEERKCLLAMRRKPEDELQTQEIAESQVVLNTTLEPESSMNKGRISAESNREKVDTENGHQQVGMANHGWSSVLGINKQLKPDITNWTGISSDTEASKETLAASAVQHEPVLERKDNTLHHCLNHGDSDVQANQLADSYPSAFSLKEQMKTIFGKDVEHHIVLPAKDVNVLMKHVSQEEVNGSSDGFKMVPYDGTLKYGNQVTVLEKSIQQKEDNKSVSTDLPPSPEYTTLEKWIMDRQKRKLIEEENWALKQRKTGKKIAACFDKLKKNVSSSEDISAKTKSVIELKKLQLLQLQRRLRSDFLNDFFKPIVHDMERLKSIKKHRHGRRMKQLEKFEQKMKEERQKRIRERQKEFFSEIEVHKRAKCIDGKAAYSVPWLVPRLLLHVITCLITYRERLDDWFKIKRERSKGFNKYVKEFHKRKERIHREKIDRIQREKINLLKINDVEGYLRMVQDAKSDRVKQLLKETEKYLQKLGSKLQEAKAVASRFETEMDENQAANVVEKNEHYLESNEKYYLMAHSIKESIVEQPASLQGGKLREYQMNGLRWLVSLYNNHLNGILADEMGLGKTVQVIALICYLMEAKNDRGPFLVVVPSSVLPGWDSEISFWAPGINKISYAGPPEERRRERILQQKFNVLLTTYEYLMNKHDRPKLSKIHWHYIIIDEGHRIKNASCKLNADLKHYNSSHRLLLTGTPLQNNLEELWALLNFLLPNIFNSSEDFSQWFNKPFESSGDSSPDQALLSEEENLLIINRLHQVLRPFVLRRLKQKVENQLPEKIERLIRCEASSYQKLLMKRVEDNLGAMGNSKGRSVHNSVMELRNICNHPYLSQLHAEEACLLTVDSLIPKHYLPPIVRLCGKLEILDRILPKLKETDHRVLFFSTMTRLLDVMEEYLHWKRYRYLRLDGQTSGGDRGALIDEFNRPDSSAFIFLLSIRAGGVGVNLQAADTVIIFDTDWNPQVDLQAQARAHRIGQKRDVLVLRLETVRTVEEQVRAAAEHKLGVANQSITAGFFDNNTSAEDRREYLESLLRECKKEEAAPVLDDDSLNDLLARSESEIDIFESIDKQRRKEEMAAWQKLVQGQDKDCSLPLPSMPSRLVTDDDLNAFCKAMQIYEVSNVGAAKRKSEYLGGLDTQQYGRGKRAREVRSYEDKWTEEEFEKLCQADSPGSPKSKEGPNNMGMATDASESTVAAGTAAAIESPILLPSPGKELIPPSRRGRGRPNNMGMAIDASESRVAAGSTEQPCPPQPAAAAIEPPTLLPPPGKQLTPPSRRGRGRPKRATSDISPSTLVLPAPSEAVSKLDVGLQRETIVTSTTSSEPDFPGSITVKGLSGATQHEFRVGTAPGSLSTNPGPSVPRVGTAPGSLSTNPGPSIPMQVKQFRKTQSGVETPRRRGKKQGSGSPAVGPEINAVSRMPKERVMALDSSSTSFAQDKQNVVNRPSGTSNAPFIAGPEINPISGIPKEIGMTSYGSPNPAFTQDRQKAVNRSSGTSNAPTIVSFEVNPISGLPKMVELVPVRGTVPSFQEKYKSVVPGLDKKEIVRGLPVSEAKAALSQNTSTAGTNHISALESEKIDGVKTSVLHAGKEQKVDQSSTPVMSALAQNLIERRSLRAGSTDVMPDNKQTLAKSPESASVQSVQKAGSGLDASGAEPSSSSRDAKATCLALPGIKSDEFATCQDNVILSNAPGMSSQGMKNEKPLVSAPLHRRKSFAEENKSKLSSTVKRGPKKKDVRVPNYKQAAFAMKSSNTIETRAPISHAYLVSSGDRTTTKATITRDKRETDAKNLRNVTSDKSFDSHPPEIISDQKPNSTEKSDLSAQSKQQLDASRLPRNAVASLESTSVCIDVNEVQSLQSKDEGMPKVRLSQTPAVLDSSTDQTQASGTQNVSPVMKSCLSEIKNGGSLESKTTITKDKLETDAQELTNVTSRQASNVCPPDMFAGQEPNSTKKSEDSSEDKKPSDSSMVHEYAASFMDKNSAYIQVNEVYAHLKSKNEAFPSELGLSQTLMDPAPSSGRTQAVDIGDVASVMKEVCPSETKNGEPMGSKDGGAPTGPVTSKTFTDEGTKSHFSEHKMLASSSLETVSLVSNRPVEKYDNRSAKDEDPVLVNAHESKPKDASLLIGGEVASTTHSSTLILEVKAKSKVCKPENELTSGSAENLTDSRQLCEGESCTVGSMEFICSVPVSTCPKDDVTCEKPIAIDGAPGSCSGASIIQRDTHLESRGAEESPLMTENNAGNNVGCVLRESAQSAHHEVNNMSCSKSATEYLRLDESSCPNDQIAGAMSTSEAAIGHSTEACCTGLAENQYALEMKPALHVVLEDLDKPVNRHVEVEGSMTPEFCSVAASDLSESADILSHKNSSESGHDTSVSEVAKYALEETNNGSAVKAVTEAGSVAGICTFVNSEKHDGSSARGHSKILDLPTAAPTVSASVQLLQPDKLIVYTKCALDETNKGFAVKEVTQDGSASGICTSMNFEKQDGSTAGGHSEVLDLPTAAATMSASGQLLQLDELIVDAFSATHCAADDSAGPLNRENADDYKKLEGTVLHGQSEVPDLLNITPFVPACDQVSQPDQQTLDLPSPHGADDDTTGSMNPETQGKADDSKKHESTTVLGQRKVPNLPNTASIVSASGQLLQPDERIVSASKSHCASVVSVGPMNQENADDCGKIEGITVLDQGEVSDLPNIAPSIPACGQVPQPDEQIPDPSASVHGADIDSLSSMHPENPGKADGSKKHESTTVLGRSEVPDLSNTPSTVSVSDQLMQQDERIVDASGTHCAADDSVDPMNQEITDDYKKLEGTHVVVQSEDLDLPNIAPSLPASGQVPQPDELILDPHCLQGAGADFVGSVNPENPGKLDDFKKHDNTTVLGPSEIPDVPNTASSVSATSQISQPDELIPHLSRTDGAVDSEGSMNSGAADLKETDGTIIPRIDSAVDDSVGSVNCEKLGTADCMEPDSTTIPCQIEAPDQPDATPTISAFAQAQSDLQIPNPFSTHCAGDDNEGSTNQEKANNFAAVCESTGPSHIKNEDHPGIVTLNEVSSDENKLDGHTSKVTDIGIEVILPKGPLISTRTDDVGDIPCIAPPDPAFIHSIVALHGFPSDKDKLDGHTSEDADIIKYSNDGGGPVFPAKADDSGYHHGISLIGPASGQDAQCEDQNLEAPCGGSEDKELLVLEAVHSVAAEVCSMGPVPVGHCEIQLQAVDESNEDNCNVTCSISSEIQASPQQVLADLSEDHEAALPNETKVEKALQ</sequence>
<keyword evidence="4" id="KW-0347">Helicase</keyword>
<dbReference type="CDD" id="cd17996">
    <property type="entry name" value="DEXHc_SMARCA2_SMARCA4"/>
    <property type="match status" value="1"/>
</dbReference>
<evidence type="ECO:0000256" key="6">
    <source>
        <dbReference type="ARBA" id="ARBA00023242"/>
    </source>
</evidence>
<dbReference type="PROSITE" id="PS51194">
    <property type="entry name" value="HELICASE_CTER"/>
    <property type="match status" value="1"/>
</dbReference>
<feature type="region of interest" description="Disordered" evidence="8">
    <location>
        <begin position="1357"/>
        <end position="1380"/>
    </location>
</feature>
<dbReference type="InterPro" id="IPR001650">
    <property type="entry name" value="Helicase_C-like"/>
</dbReference>
<evidence type="ECO:0000259" key="10">
    <source>
        <dbReference type="PROSITE" id="PS51194"/>
    </source>
</evidence>
<dbReference type="PROSITE" id="PS51204">
    <property type="entry name" value="HSA"/>
    <property type="match status" value="1"/>
</dbReference>
<feature type="compositionally biased region" description="Basic and acidic residues" evidence="8">
    <location>
        <begin position="1970"/>
        <end position="1981"/>
    </location>
</feature>
<dbReference type="InterPro" id="IPR014012">
    <property type="entry name" value="HSA_dom"/>
</dbReference>
<keyword evidence="7" id="KW-0175">Coiled coil</keyword>
<feature type="domain" description="Helicase ATP-binding" evidence="9">
    <location>
        <begin position="747"/>
        <end position="911"/>
    </location>
</feature>
<feature type="compositionally biased region" description="Basic and acidic residues" evidence="8">
    <location>
        <begin position="123"/>
        <end position="132"/>
    </location>
</feature>
<evidence type="ECO:0000259" key="9">
    <source>
        <dbReference type="PROSITE" id="PS51192"/>
    </source>
</evidence>
<dbReference type="PROSITE" id="PS51192">
    <property type="entry name" value="HELICASE_ATP_BIND_1"/>
    <property type="match status" value="1"/>
</dbReference>
<keyword evidence="6" id="KW-0539">Nucleus</keyword>
<feature type="region of interest" description="Disordered" evidence="8">
    <location>
        <begin position="123"/>
        <end position="191"/>
    </location>
</feature>
<feature type="region of interest" description="Disordered" evidence="8">
    <location>
        <begin position="2229"/>
        <end position="2260"/>
    </location>
</feature>
<dbReference type="GO" id="GO:0004386">
    <property type="term" value="F:helicase activity"/>
    <property type="evidence" value="ECO:0007669"/>
    <property type="project" value="UniProtKB-KW"/>
</dbReference>
<dbReference type="CDD" id="cd18793">
    <property type="entry name" value="SF2_C_SNF"/>
    <property type="match status" value="1"/>
</dbReference>
<evidence type="ECO:0000313" key="13">
    <source>
        <dbReference type="Proteomes" id="UP000655225"/>
    </source>
</evidence>
<dbReference type="OMA" id="RIYYYHA"/>
<dbReference type="GO" id="GO:0016787">
    <property type="term" value="F:hydrolase activity"/>
    <property type="evidence" value="ECO:0007669"/>
    <property type="project" value="UniProtKB-KW"/>
</dbReference>
<feature type="compositionally biased region" description="Polar residues" evidence="8">
    <location>
        <begin position="2012"/>
        <end position="2021"/>
    </location>
</feature>
<dbReference type="FunFam" id="3.40.50.10810:FF:000016">
    <property type="entry name" value="Chromatin structure-remodeling complex protein SYD"/>
    <property type="match status" value="1"/>
</dbReference>
<dbReference type="Gene3D" id="3.40.50.10810">
    <property type="entry name" value="Tandem AAA-ATPase domain"/>
    <property type="match status" value="1"/>
</dbReference>
<evidence type="ECO:0000313" key="12">
    <source>
        <dbReference type="EMBL" id="KAF8401562.1"/>
    </source>
</evidence>
<evidence type="ECO:0000256" key="1">
    <source>
        <dbReference type="ARBA" id="ARBA00004123"/>
    </source>
</evidence>
<feature type="coiled-coil region" evidence="7">
    <location>
        <begin position="662"/>
        <end position="696"/>
    </location>
</feature>
<dbReference type="InterPro" id="IPR014001">
    <property type="entry name" value="Helicase_ATP-bd"/>
</dbReference>
<dbReference type="Pfam" id="PF00176">
    <property type="entry name" value="SNF2-rel_dom"/>
    <property type="match status" value="1"/>
</dbReference>
<keyword evidence="13" id="KW-1185">Reference proteome</keyword>
<feature type="compositionally biased region" description="Polar residues" evidence="8">
    <location>
        <begin position="2941"/>
        <end position="2950"/>
    </location>
</feature>
<dbReference type="InterPro" id="IPR049730">
    <property type="entry name" value="SNF2/RAD54-like_C"/>
</dbReference>
<feature type="region of interest" description="Disordered" evidence="8">
    <location>
        <begin position="1901"/>
        <end position="1928"/>
    </location>
</feature>
<feature type="region of interest" description="Disordered" evidence="8">
    <location>
        <begin position="1401"/>
        <end position="1487"/>
    </location>
</feature>
<keyword evidence="2" id="KW-0547">Nucleotide-binding</keyword>
<feature type="region of interest" description="Disordered" evidence="8">
    <location>
        <begin position="1808"/>
        <end position="1854"/>
    </location>
</feature>
<name>A0A834Z8H4_TETSI</name>
<feature type="domain" description="HSA" evidence="11">
    <location>
        <begin position="536"/>
        <end position="640"/>
    </location>
</feature>
<evidence type="ECO:0000256" key="5">
    <source>
        <dbReference type="ARBA" id="ARBA00022840"/>
    </source>
</evidence>
<dbReference type="GO" id="GO:0005524">
    <property type="term" value="F:ATP binding"/>
    <property type="evidence" value="ECO:0007669"/>
    <property type="project" value="UniProtKB-KW"/>
</dbReference>
<dbReference type="InterPro" id="IPR038718">
    <property type="entry name" value="SNF2-like_sf"/>
</dbReference>
<keyword evidence="3" id="KW-0378">Hydrolase</keyword>
<feature type="region of interest" description="Disordered" evidence="8">
    <location>
        <begin position="1962"/>
        <end position="2026"/>
    </location>
</feature>
<evidence type="ECO:0000256" key="3">
    <source>
        <dbReference type="ARBA" id="ARBA00022801"/>
    </source>
</evidence>
<accession>A0A834Z8H4</accession>
<dbReference type="SUPFAM" id="SSF52540">
    <property type="entry name" value="P-loop containing nucleoside triphosphate hydrolases"/>
    <property type="match status" value="2"/>
</dbReference>
<organism evidence="12 13">
    <name type="scientific">Tetracentron sinense</name>
    <name type="common">Spur-leaf</name>
    <dbReference type="NCBI Taxonomy" id="13715"/>
    <lineage>
        <taxon>Eukaryota</taxon>
        <taxon>Viridiplantae</taxon>
        <taxon>Streptophyta</taxon>
        <taxon>Embryophyta</taxon>
        <taxon>Tracheophyta</taxon>
        <taxon>Spermatophyta</taxon>
        <taxon>Magnoliopsida</taxon>
        <taxon>Trochodendrales</taxon>
        <taxon>Trochodendraceae</taxon>
        <taxon>Tetracentron</taxon>
    </lineage>
</organism>
<dbReference type="Proteomes" id="UP000655225">
    <property type="component" value="Unassembled WGS sequence"/>
</dbReference>
<evidence type="ECO:0000256" key="2">
    <source>
        <dbReference type="ARBA" id="ARBA00022741"/>
    </source>
</evidence>
<feature type="domain" description="Helicase C-terminal" evidence="10">
    <location>
        <begin position="1060"/>
        <end position="1206"/>
    </location>
</feature>
<keyword evidence="5" id="KW-0067">ATP-binding</keyword>
<dbReference type="FunFam" id="3.40.50.300:FF:000871">
    <property type="entry name" value="Chromatin structure-remodeling complex protein SYD"/>
    <property type="match status" value="1"/>
</dbReference>
<evidence type="ECO:0000256" key="7">
    <source>
        <dbReference type="SAM" id="Coils"/>
    </source>
</evidence>
<dbReference type="SMART" id="SM00490">
    <property type="entry name" value="HELICc"/>
    <property type="match status" value="1"/>
</dbReference>
<feature type="compositionally biased region" description="Polar residues" evidence="8">
    <location>
        <begin position="2761"/>
        <end position="2770"/>
    </location>
</feature>
<dbReference type="PANTHER" id="PTHR10799">
    <property type="entry name" value="SNF2/RAD54 HELICASE FAMILY"/>
    <property type="match status" value="1"/>
</dbReference>